<sequence>PGVQQGHQQHRAGTRGRRQRSGGRSDLGGAPGQRHGGRVEGRAERGLGRPAGADGHAVPDAGGLLRAAALLPRRRGDAGAGGGEAEAAAGGAGQRPEHGRGHAAHARRLRARRPGPERAGPPGAGGRGAAGEGVRRREGGRDPPARAGGERSVGRTAAQLPGAAAPPAGHRGEIPLPPRRARPPAVDGRSPPADRGPGAAA</sequence>
<feature type="region of interest" description="Disordered" evidence="1">
    <location>
        <begin position="75"/>
        <end position="201"/>
    </location>
</feature>
<proteinExistence type="predicted"/>
<evidence type="ECO:0000313" key="2">
    <source>
        <dbReference type="EMBL" id="POI18883.1"/>
    </source>
</evidence>
<feature type="compositionally biased region" description="Basic residues" evidence="1">
    <location>
        <begin position="101"/>
        <end position="113"/>
    </location>
</feature>
<feature type="compositionally biased region" description="Basic residues" evidence="1">
    <location>
        <begin position="8"/>
        <end position="21"/>
    </location>
</feature>
<name>A0A2P4S460_BAMTH</name>
<feature type="non-terminal residue" evidence="2">
    <location>
        <position position="1"/>
    </location>
</feature>
<feature type="non-terminal residue" evidence="2">
    <location>
        <position position="201"/>
    </location>
</feature>
<protein>
    <submittedName>
        <fullName evidence="2">Uncharacterized protein</fullName>
    </submittedName>
</protein>
<feature type="compositionally biased region" description="Basic and acidic residues" evidence="1">
    <location>
        <begin position="37"/>
        <end position="47"/>
    </location>
</feature>
<gene>
    <name evidence="2" type="ORF">CIB84_017373</name>
</gene>
<evidence type="ECO:0000256" key="1">
    <source>
        <dbReference type="SAM" id="MobiDB-lite"/>
    </source>
</evidence>
<feature type="region of interest" description="Disordered" evidence="1">
    <location>
        <begin position="1"/>
        <end position="60"/>
    </location>
</feature>
<organism evidence="2 3">
    <name type="scientific">Bambusicola thoracicus</name>
    <name type="common">Chinese bamboo-partridge</name>
    <name type="synonym">Perdix thoracica</name>
    <dbReference type="NCBI Taxonomy" id="9083"/>
    <lineage>
        <taxon>Eukaryota</taxon>
        <taxon>Metazoa</taxon>
        <taxon>Chordata</taxon>
        <taxon>Craniata</taxon>
        <taxon>Vertebrata</taxon>
        <taxon>Euteleostomi</taxon>
        <taxon>Archelosauria</taxon>
        <taxon>Archosauria</taxon>
        <taxon>Dinosauria</taxon>
        <taxon>Saurischia</taxon>
        <taxon>Theropoda</taxon>
        <taxon>Coelurosauria</taxon>
        <taxon>Aves</taxon>
        <taxon>Neognathae</taxon>
        <taxon>Galloanserae</taxon>
        <taxon>Galliformes</taxon>
        <taxon>Phasianidae</taxon>
        <taxon>Perdicinae</taxon>
        <taxon>Bambusicola</taxon>
    </lineage>
</organism>
<dbReference type="EMBL" id="PPHD01114527">
    <property type="protein sequence ID" value="POI18883.1"/>
    <property type="molecule type" value="Genomic_DNA"/>
</dbReference>
<accession>A0A2P4S460</accession>
<reference evidence="2 3" key="1">
    <citation type="submission" date="2018-01" db="EMBL/GenBank/DDBJ databases">
        <title>Comparison of the Chinese Bamboo Partridge and Red Junglefowl genome sequences highlights the importance of demography in genome evolution.</title>
        <authorList>
            <person name="Tiley G.P."/>
            <person name="Kimball R.T."/>
            <person name="Braun E.L."/>
            <person name="Burleigh J.G."/>
        </authorList>
    </citation>
    <scope>NUCLEOTIDE SEQUENCE [LARGE SCALE GENOMIC DNA]</scope>
    <source>
        <strain evidence="2">RTK389</strain>
        <tissue evidence="2">Blood</tissue>
    </source>
</reference>
<dbReference type="AlphaFoldDB" id="A0A2P4S460"/>
<feature type="compositionally biased region" description="Gly residues" evidence="1">
    <location>
        <begin position="122"/>
        <end position="131"/>
    </location>
</feature>
<dbReference type="Proteomes" id="UP000237246">
    <property type="component" value="Unassembled WGS sequence"/>
</dbReference>
<feature type="compositionally biased region" description="Low complexity" evidence="1">
    <location>
        <begin position="157"/>
        <end position="169"/>
    </location>
</feature>
<feature type="compositionally biased region" description="Basic and acidic residues" evidence="1">
    <location>
        <begin position="133"/>
        <end position="153"/>
    </location>
</feature>
<comment type="caution">
    <text evidence="2">The sequence shown here is derived from an EMBL/GenBank/DDBJ whole genome shotgun (WGS) entry which is preliminary data.</text>
</comment>
<evidence type="ECO:0000313" key="3">
    <source>
        <dbReference type="Proteomes" id="UP000237246"/>
    </source>
</evidence>
<keyword evidence="3" id="KW-1185">Reference proteome</keyword>